<evidence type="ECO:0000256" key="1">
    <source>
        <dbReference type="ARBA" id="ARBA00004651"/>
    </source>
</evidence>
<feature type="transmembrane region" description="Helical" evidence="6">
    <location>
        <begin position="231"/>
        <end position="255"/>
    </location>
</feature>
<name>A0A6V8MN92_9BACT</name>
<dbReference type="EMBL" id="BLXX01000015">
    <property type="protein sequence ID" value="GFO61498.1"/>
    <property type="molecule type" value="Genomic_DNA"/>
</dbReference>
<evidence type="ECO:0000256" key="6">
    <source>
        <dbReference type="SAM" id="Phobius"/>
    </source>
</evidence>
<feature type="transmembrane region" description="Helical" evidence="6">
    <location>
        <begin position="293"/>
        <end position="312"/>
    </location>
</feature>
<feature type="transmembrane region" description="Helical" evidence="6">
    <location>
        <begin position="133"/>
        <end position="151"/>
    </location>
</feature>
<sequence>MPAETSKTGASPMRRLTLLLLAVASLVLFLMVRNIDWDALVRSFWQGSRYWPLLLIPYGAVTLLWTLSWHLILSCREGAPPFGRLYLFRLAGESLNQLTPTASLGGEPFKAQRLNAAGVSWPEATASLVIHKALMVVSLVFYILISFALIPQVLPGLPPRLTLLSYLGTLILAGGAGAFLLVQRRHPCSSLIAFLDRIGLCPALLRARSAECAALDQALDQFYRRQAGLGLLALACYLAGWALHAVEVWVIFWLLGHPIGLPLALCLDALSQLVAGLGFMIPISLGVQDGGNILLSLGFNLGATLGTGFTILRRFREAFWLLLGLVVAAREK</sequence>
<proteinExistence type="predicted"/>
<dbReference type="PANTHER" id="PTHR40277">
    <property type="entry name" value="BLL5419 PROTEIN"/>
    <property type="match status" value="1"/>
</dbReference>
<feature type="transmembrane region" description="Helical" evidence="6">
    <location>
        <begin position="261"/>
        <end position="281"/>
    </location>
</feature>
<feature type="transmembrane region" description="Helical" evidence="6">
    <location>
        <begin position="163"/>
        <end position="182"/>
    </location>
</feature>
<dbReference type="AlphaFoldDB" id="A0A6V8MN92"/>
<comment type="caution">
    <text evidence="7">The sequence shown here is derived from an EMBL/GenBank/DDBJ whole genome shotgun (WGS) entry which is preliminary data.</text>
</comment>
<keyword evidence="3 6" id="KW-0812">Transmembrane</keyword>
<comment type="subcellular location">
    <subcellularLocation>
        <location evidence="1">Cell membrane</location>
        <topology evidence="1">Multi-pass membrane protein</topology>
    </subcellularLocation>
</comment>
<dbReference type="Pfam" id="PF03706">
    <property type="entry name" value="LPG_synthase_TM"/>
    <property type="match status" value="1"/>
</dbReference>
<evidence type="ECO:0000313" key="7">
    <source>
        <dbReference type="EMBL" id="GFO61498.1"/>
    </source>
</evidence>
<dbReference type="InterPro" id="IPR022791">
    <property type="entry name" value="L-PG_synthase/AglD"/>
</dbReference>
<evidence type="ECO:0000256" key="5">
    <source>
        <dbReference type="ARBA" id="ARBA00023136"/>
    </source>
</evidence>
<keyword evidence="4 6" id="KW-1133">Transmembrane helix</keyword>
<keyword evidence="2" id="KW-1003">Cell membrane</keyword>
<reference evidence="8" key="1">
    <citation type="submission" date="2020-06" db="EMBL/GenBank/DDBJ databases">
        <title>Draft genomic sequence of Geomonas sp. Red330.</title>
        <authorList>
            <person name="Itoh H."/>
            <person name="Zhenxing X."/>
            <person name="Ushijima N."/>
            <person name="Masuda Y."/>
            <person name="Shiratori Y."/>
            <person name="Senoo K."/>
        </authorList>
    </citation>
    <scope>NUCLEOTIDE SEQUENCE [LARGE SCALE GENOMIC DNA]</scope>
    <source>
        <strain evidence="8">Red330</strain>
    </source>
</reference>
<protein>
    <recommendedName>
        <fullName evidence="9">TIGR00374 family protein</fullName>
    </recommendedName>
</protein>
<evidence type="ECO:0000256" key="4">
    <source>
        <dbReference type="ARBA" id="ARBA00022989"/>
    </source>
</evidence>
<evidence type="ECO:0000313" key="8">
    <source>
        <dbReference type="Proteomes" id="UP000556026"/>
    </source>
</evidence>
<feature type="transmembrane region" description="Helical" evidence="6">
    <location>
        <begin position="50"/>
        <end position="72"/>
    </location>
</feature>
<gene>
    <name evidence="7" type="ORF">GMST_38230</name>
</gene>
<keyword evidence="8" id="KW-1185">Reference proteome</keyword>
<keyword evidence="5 6" id="KW-0472">Membrane</keyword>
<dbReference type="PANTHER" id="PTHR40277:SF1">
    <property type="entry name" value="BLL5419 PROTEIN"/>
    <property type="match status" value="1"/>
</dbReference>
<accession>A0A6V8MN92</accession>
<dbReference type="Proteomes" id="UP000556026">
    <property type="component" value="Unassembled WGS sequence"/>
</dbReference>
<evidence type="ECO:0008006" key="9">
    <source>
        <dbReference type="Google" id="ProtNLM"/>
    </source>
</evidence>
<evidence type="ECO:0000256" key="3">
    <source>
        <dbReference type="ARBA" id="ARBA00022692"/>
    </source>
</evidence>
<dbReference type="GO" id="GO:0005886">
    <property type="term" value="C:plasma membrane"/>
    <property type="evidence" value="ECO:0007669"/>
    <property type="project" value="UniProtKB-SubCell"/>
</dbReference>
<evidence type="ECO:0000256" key="2">
    <source>
        <dbReference type="ARBA" id="ARBA00022475"/>
    </source>
</evidence>
<organism evidence="7 8">
    <name type="scientific">Geomonas silvestris</name>
    <dbReference type="NCBI Taxonomy" id="2740184"/>
    <lineage>
        <taxon>Bacteria</taxon>
        <taxon>Pseudomonadati</taxon>
        <taxon>Thermodesulfobacteriota</taxon>
        <taxon>Desulfuromonadia</taxon>
        <taxon>Geobacterales</taxon>
        <taxon>Geobacteraceae</taxon>
        <taxon>Geomonas</taxon>
    </lineage>
</organism>